<feature type="transmembrane region" description="Helical" evidence="2">
    <location>
        <begin position="89"/>
        <end position="109"/>
    </location>
</feature>
<keyword evidence="2" id="KW-0812">Transmembrane</keyword>
<feature type="region of interest" description="Disordered" evidence="1">
    <location>
        <begin position="137"/>
        <end position="168"/>
    </location>
</feature>
<name>A0ABW2QLN9_9BURK</name>
<reference evidence="4" key="1">
    <citation type="journal article" date="2019" name="Int. J. Syst. Evol. Microbiol.">
        <title>The Global Catalogue of Microorganisms (GCM) 10K type strain sequencing project: providing services to taxonomists for standard genome sequencing and annotation.</title>
        <authorList>
            <consortium name="The Broad Institute Genomics Platform"/>
            <consortium name="The Broad Institute Genome Sequencing Center for Infectious Disease"/>
            <person name="Wu L."/>
            <person name="Ma J."/>
        </authorList>
    </citation>
    <scope>NUCLEOTIDE SEQUENCE [LARGE SCALE GENOMIC DNA]</scope>
    <source>
        <strain evidence="4">CGMCC 1.12371</strain>
    </source>
</reference>
<feature type="region of interest" description="Disordered" evidence="1">
    <location>
        <begin position="187"/>
        <end position="217"/>
    </location>
</feature>
<feature type="region of interest" description="Disordered" evidence="1">
    <location>
        <begin position="1"/>
        <end position="57"/>
    </location>
</feature>
<comment type="caution">
    <text evidence="3">The sequence shown here is derived from an EMBL/GenBank/DDBJ whole genome shotgun (WGS) entry which is preliminary data.</text>
</comment>
<feature type="region of interest" description="Disordered" evidence="1">
    <location>
        <begin position="248"/>
        <end position="297"/>
    </location>
</feature>
<proteinExistence type="predicted"/>
<gene>
    <name evidence="3" type="ORF">ACFQPB_15805</name>
</gene>
<keyword evidence="2" id="KW-1133">Transmembrane helix</keyword>
<evidence type="ECO:0000313" key="3">
    <source>
        <dbReference type="EMBL" id="MFC7410330.1"/>
    </source>
</evidence>
<sequence length="365" mass="37861">MNDDQERERQEQQDQERRREQDELERSEMAQQAMGAGSPAMREAAGSSAAHRPAFGQAPVVASVGAMGQDTKPGQQSEQKGVLPRGRSMLGIGLLAVAITGVAMGAVWWKKSRQPLPTLIGQTETAALPDVLDSVKAVNTTPPSAPALPPSEDTHAMGVPSSSDGEAPAPVAIAPVERAAVTATPMDTVASPAGNNPLQVDEGEPKPPSASSAVAPQVQPEAGANSDLVRQDQEQRIARLEQQVAQLMESAKPRQVAPRPVSSAGRTAQGRSSAAGSAKADATRKSAQKTQGSADASHGVALLSVDLWDGKPSVVVGTTDPANPQVRVLKPGDSLSGVTLKQVDMSGQKATFEVGGRIIELSRAN</sequence>
<feature type="compositionally biased region" description="Polar residues" evidence="1">
    <location>
        <begin position="264"/>
        <end position="275"/>
    </location>
</feature>
<protein>
    <submittedName>
        <fullName evidence="3">Uncharacterized protein</fullName>
    </submittedName>
</protein>
<feature type="compositionally biased region" description="Basic and acidic residues" evidence="1">
    <location>
        <begin position="1"/>
        <end position="28"/>
    </location>
</feature>
<accession>A0ABW2QLN9</accession>
<keyword evidence="4" id="KW-1185">Reference proteome</keyword>
<keyword evidence="2" id="KW-0472">Membrane</keyword>
<dbReference type="RefSeq" id="WP_382225232.1">
    <property type="nucleotide sequence ID" value="NZ_JBHTCA010000014.1"/>
</dbReference>
<evidence type="ECO:0000256" key="1">
    <source>
        <dbReference type="SAM" id="MobiDB-lite"/>
    </source>
</evidence>
<dbReference type="EMBL" id="JBHTCA010000014">
    <property type="protein sequence ID" value="MFC7410330.1"/>
    <property type="molecule type" value="Genomic_DNA"/>
</dbReference>
<organism evidence="3 4">
    <name type="scientific">Hydrogenophaga atypica</name>
    <dbReference type="NCBI Taxonomy" id="249409"/>
    <lineage>
        <taxon>Bacteria</taxon>
        <taxon>Pseudomonadati</taxon>
        <taxon>Pseudomonadota</taxon>
        <taxon>Betaproteobacteria</taxon>
        <taxon>Burkholderiales</taxon>
        <taxon>Comamonadaceae</taxon>
        <taxon>Hydrogenophaga</taxon>
    </lineage>
</organism>
<dbReference type="Proteomes" id="UP001596501">
    <property type="component" value="Unassembled WGS sequence"/>
</dbReference>
<evidence type="ECO:0000256" key="2">
    <source>
        <dbReference type="SAM" id="Phobius"/>
    </source>
</evidence>
<evidence type="ECO:0000313" key="4">
    <source>
        <dbReference type="Proteomes" id="UP001596501"/>
    </source>
</evidence>